<dbReference type="AlphaFoldDB" id="F2DEV4"/>
<reference evidence="1" key="1">
    <citation type="journal article" date="2011" name="Plant Physiol.">
        <title>Comprehensive sequence analysis of 24,783 barley full-length cDNAs derived from 12 clone libraries.</title>
        <authorList>
            <person name="Matsumoto T."/>
            <person name="Tanaka T."/>
            <person name="Sakai H."/>
            <person name="Amano N."/>
            <person name="Kanamori H."/>
            <person name="Kurita K."/>
            <person name="Kikuta A."/>
            <person name="Kamiya K."/>
            <person name="Yamamoto M."/>
            <person name="Ikawa H."/>
            <person name="Fujii N."/>
            <person name="Hori K."/>
            <person name="Itoh T."/>
            <person name="Sato K."/>
        </authorList>
    </citation>
    <scope>NUCLEOTIDE SEQUENCE</scope>
    <source>
        <tissue evidence="1">Shoot and root</tissue>
    </source>
</reference>
<accession>F2DEV4</accession>
<sequence>MSVAELYQQMLEGRSLVPNPTSTGAASSDQLVRWALGIQRG</sequence>
<proteinExistence type="evidence at transcript level"/>
<evidence type="ECO:0000313" key="1">
    <source>
        <dbReference type="EMBL" id="BAJ93625.1"/>
    </source>
</evidence>
<dbReference type="EMBL" id="AK362421">
    <property type="protein sequence ID" value="BAJ93625.1"/>
    <property type="molecule type" value="mRNA"/>
</dbReference>
<protein>
    <submittedName>
        <fullName evidence="1">Predicted protein</fullName>
    </submittedName>
</protein>
<name>F2DEV4_HORVV</name>
<organism evidence="1">
    <name type="scientific">Hordeum vulgare subsp. vulgare</name>
    <name type="common">Domesticated barley</name>
    <dbReference type="NCBI Taxonomy" id="112509"/>
    <lineage>
        <taxon>Eukaryota</taxon>
        <taxon>Viridiplantae</taxon>
        <taxon>Streptophyta</taxon>
        <taxon>Embryophyta</taxon>
        <taxon>Tracheophyta</taxon>
        <taxon>Spermatophyta</taxon>
        <taxon>Magnoliopsida</taxon>
        <taxon>Liliopsida</taxon>
        <taxon>Poales</taxon>
        <taxon>Poaceae</taxon>
        <taxon>BOP clade</taxon>
        <taxon>Pooideae</taxon>
        <taxon>Triticodae</taxon>
        <taxon>Triticeae</taxon>
        <taxon>Hordeinae</taxon>
        <taxon>Hordeum</taxon>
    </lineage>
</organism>